<dbReference type="PANTHER" id="PTHR46797:SF1">
    <property type="entry name" value="METHYLPHOSPHONATE SYNTHASE"/>
    <property type="match status" value="1"/>
</dbReference>
<accession>A0A3M6RT06</accession>
<dbReference type="SUPFAM" id="SSF51182">
    <property type="entry name" value="RmlC-like cupins"/>
    <property type="match status" value="1"/>
</dbReference>
<evidence type="ECO:0000313" key="5">
    <source>
        <dbReference type="Proteomes" id="UP000275180"/>
    </source>
</evidence>
<dbReference type="SMART" id="SM00530">
    <property type="entry name" value="HTH_XRE"/>
    <property type="match status" value="1"/>
</dbReference>
<dbReference type="InterPro" id="IPR010982">
    <property type="entry name" value="Lambda_DNA-bd_dom_sf"/>
</dbReference>
<dbReference type="InterPro" id="IPR013096">
    <property type="entry name" value="Cupin_2"/>
</dbReference>
<dbReference type="Gene3D" id="1.10.260.40">
    <property type="entry name" value="lambda repressor-like DNA-binding domains"/>
    <property type="match status" value="1"/>
</dbReference>
<sequence length="216" mass="22764">MSPLPDEPQEPQPGPGRHDAAFGAAVRARRAEIGITLEQLAEATGISRSALSRIERGALATSLNNGLAIAQALGRELPELLGQGGLPAQHITRAADGVRYVDPATGVQRQALAHPAPGVEWVAYTLPVGAQTSAFAPHAPGTRETFHVVSGTVEIELEGQAVRLGPGDTATLRADVTHRIRNTGRSVARVMLIVAEPRACAHLHRNFEQALNDGKT</sequence>
<dbReference type="InterPro" id="IPR001387">
    <property type="entry name" value="Cro/C1-type_HTH"/>
</dbReference>
<evidence type="ECO:0000256" key="1">
    <source>
        <dbReference type="ARBA" id="ARBA00023125"/>
    </source>
</evidence>
<feature type="region of interest" description="Disordered" evidence="2">
    <location>
        <begin position="1"/>
        <end position="20"/>
    </location>
</feature>
<dbReference type="CDD" id="cd02209">
    <property type="entry name" value="cupin_XRE_C"/>
    <property type="match status" value="1"/>
</dbReference>
<organism evidence="4 5">
    <name type="scientific">Vandammella animalimorsus</name>
    <dbReference type="NCBI Taxonomy" id="2029117"/>
    <lineage>
        <taxon>Bacteria</taxon>
        <taxon>Pseudomonadati</taxon>
        <taxon>Pseudomonadota</taxon>
        <taxon>Betaproteobacteria</taxon>
        <taxon>Burkholderiales</taxon>
        <taxon>Comamonadaceae</taxon>
        <taxon>Vandammella</taxon>
    </lineage>
</organism>
<comment type="caution">
    <text evidence="4">The sequence shown here is derived from an EMBL/GenBank/DDBJ whole genome shotgun (WGS) entry which is preliminary data.</text>
</comment>
<dbReference type="AlphaFoldDB" id="A0A3M6RT06"/>
<dbReference type="Pfam" id="PF07883">
    <property type="entry name" value="Cupin_2"/>
    <property type="match status" value="1"/>
</dbReference>
<dbReference type="PANTHER" id="PTHR46797">
    <property type="entry name" value="HTH-TYPE TRANSCRIPTIONAL REGULATOR"/>
    <property type="match status" value="1"/>
</dbReference>
<gene>
    <name evidence="4" type="ORF">EBQ34_01620</name>
</gene>
<dbReference type="EMBL" id="RDQJ01000002">
    <property type="protein sequence ID" value="RMX18456.1"/>
    <property type="molecule type" value="Genomic_DNA"/>
</dbReference>
<dbReference type="Gene3D" id="2.60.120.10">
    <property type="entry name" value="Jelly Rolls"/>
    <property type="match status" value="1"/>
</dbReference>
<feature type="domain" description="HTH cro/C1-type" evidence="3">
    <location>
        <begin position="26"/>
        <end position="80"/>
    </location>
</feature>
<dbReference type="InterPro" id="IPR014710">
    <property type="entry name" value="RmlC-like_jellyroll"/>
</dbReference>
<protein>
    <submittedName>
        <fullName evidence="4">XRE family transcriptional regulator</fullName>
    </submittedName>
</protein>
<name>A0A3M6RT06_9BURK</name>
<dbReference type="GO" id="GO:0003677">
    <property type="term" value="F:DNA binding"/>
    <property type="evidence" value="ECO:0007669"/>
    <property type="project" value="UniProtKB-KW"/>
</dbReference>
<keyword evidence="1" id="KW-0238">DNA-binding</keyword>
<dbReference type="InterPro" id="IPR050807">
    <property type="entry name" value="TransReg_Diox_bact_type"/>
</dbReference>
<evidence type="ECO:0000259" key="3">
    <source>
        <dbReference type="PROSITE" id="PS50943"/>
    </source>
</evidence>
<evidence type="ECO:0000256" key="2">
    <source>
        <dbReference type="SAM" id="MobiDB-lite"/>
    </source>
</evidence>
<dbReference type="PROSITE" id="PS50943">
    <property type="entry name" value="HTH_CROC1"/>
    <property type="match status" value="1"/>
</dbReference>
<dbReference type="GO" id="GO:0003700">
    <property type="term" value="F:DNA-binding transcription factor activity"/>
    <property type="evidence" value="ECO:0007669"/>
    <property type="project" value="TreeGrafter"/>
</dbReference>
<dbReference type="InterPro" id="IPR011051">
    <property type="entry name" value="RmlC_Cupin_sf"/>
</dbReference>
<proteinExistence type="predicted"/>
<evidence type="ECO:0000313" key="4">
    <source>
        <dbReference type="EMBL" id="RMX18456.1"/>
    </source>
</evidence>
<reference evidence="4 5" key="1">
    <citation type="submission" date="2018-10" db="EMBL/GenBank/DDBJ databases">
        <title>Comamonadaceae CDC group NO-1 genome sequencing and assembly.</title>
        <authorList>
            <person name="Bernier A.-M."/>
            <person name="Bernard K."/>
        </authorList>
    </citation>
    <scope>NUCLEOTIDE SEQUENCE [LARGE SCALE GENOMIC DNA]</scope>
    <source>
        <strain evidence="4 5">NML180582</strain>
    </source>
</reference>
<dbReference type="Pfam" id="PF01381">
    <property type="entry name" value="HTH_3"/>
    <property type="match status" value="1"/>
</dbReference>
<dbReference type="Proteomes" id="UP000275180">
    <property type="component" value="Unassembled WGS sequence"/>
</dbReference>
<dbReference type="CDD" id="cd00093">
    <property type="entry name" value="HTH_XRE"/>
    <property type="match status" value="1"/>
</dbReference>
<dbReference type="SUPFAM" id="SSF47413">
    <property type="entry name" value="lambda repressor-like DNA-binding domains"/>
    <property type="match status" value="1"/>
</dbReference>
<dbReference type="OrthoDB" id="5524454at2"/>
<dbReference type="GO" id="GO:0005829">
    <property type="term" value="C:cytosol"/>
    <property type="evidence" value="ECO:0007669"/>
    <property type="project" value="TreeGrafter"/>
</dbReference>